<feature type="compositionally biased region" description="Basic and acidic residues" evidence="1">
    <location>
        <begin position="587"/>
        <end position="598"/>
    </location>
</feature>
<feature type="compositionally biased region" description="Basic and acidic residues" evidence="1">
    <location>
        <begin position="605"/>
        <end position="617"/>
    </location>
</feature>
<dbReference type="AlphaFoldDB" id="A2DN90"/>
<accession>A2DN90</accession>
<dbReference type="VEuPathDB" id="TrichDB:TVAGG3_1024090"/>
<feature type="transmembrane region" description="Helical" evidence="2">
    <location>
        <begin position="520"/>
        <end position="545"/>
    </location>
</feature>
<dbReference type="Proteomes" id="UP000001542">
    <property type="component" value="Unassembled WGS sequence"/>
</dbReference>
<reference evidence="3" key="1">
    <citation type="submission" date="2006-10" db="EMBL/GenBank/DDBJ databases">
        <authorList>
            <person name="Amadeo P."/>
            <person name="Zhao Q."/>
            <person name="Wortman J."/>
            <person name="Fraser-Liggett C."/>
            <person name="Carlton J."/>
        </authorList>
    </citation>
    <scope>NUCLEOTIDE SEQUENCE</scope>
    <source>
        <strain evidence="3">G3</strain>
    </source>
</reference>
<keyword evidence="2" id="KW-1133">Transmembrane helix</keyword>
<keyword evidence="4" id="KW-1185">Reference proteome</keyword>
<dbReference type="VEuPathDB" id="TrichDB:TVAG_305980"/>
<dbReference type="EMBL" id="DS113222">
    <property type="protein sequence ID" value="EAY18078.1"/>
    <property type="molecule type" value="Genomic_DNA"/>
</dbReference>
<protein>
    <submittedName>
        <fullName evidence="3">Uncharacterized protein</fullName>
    </submittedName>
</protein>
<feature type="region of interest" description="Disordered" evidence="1">
    <location>
        <begin position="553"/>
        <end position="736"/>
    </location>
</feature>
<proteinExistence type="predicted"/>
<feature type="compositionally biased region" description="Basic and acidic residues" evidence="1">
    <location>
        <begin position="627"/>
        <end position="652"/>
    </location>
</feature>
<reference evidence="3" key="2">
    <citation type="journal article" date="2007" name="Science">
        <title>Draft genome sequence of the sexually transmitted pathogen Trichomonas vaginalis.</title>
        <authorList>
            <person name="Carlton J.M."/>
            <person name="Hirt R.P."/>
            <person name="Silva J.C."/>
            <person name="Delcher A.L."/>
            <person name="Schatz M."/>
            <person name="Zhao Q."/>
            <person name="Wortman J.R."/>
            <person name="Bidwell S.L."/>
            <person name="Alsmark U.C.M."/>
            <person name="Besteiro S."/>
            <person name="Sicheritz-Ponten T."/>
            <person name="Noel C.J."/>
            <person name="Dacks J.B."/>
            <person name="Foster P.G."/>
            <person name="Simillion C."/>
            <person name="Van de Peer Y."/>
            <person name="Miranda-Saavedra D."/>
            <person name="Barton G.J."/>
            <person name="Westrop G.D."/>
            <person name="Mueller S."/>
            <person name="Dessi D."/>
            <person name="Fiori P.L."/>
            <person name="Ren Q."/>
            <person name="Paulsen I."/>
            <person name="Zhang H."/>
            <person name="Bastida-Corcuera F.D."/>
            <person name="Simoes-Barbosa A."/>
            <person name="Brown M.T."/>
            <person name="Hayes R.D."/>
            <person name="Mukherjee M."/>
            <person name="Okumura C.Y."/>
            <person name="Schneider R."/>
            <person name="Smith A.J."/>
            <person name="Vanacova S."/>
            <person name="Villalvazo M."/>
            <person name="Haas B.J."/>
            <person name="Pertea M."/>
            <person name="Feldblyum T.V."/>
            <person name="Utterback T.R."/>
            <person name="Shu C.L."/>
            <person name="Osoegawa K."/>
            <person name="de Jong P.J."/>
            <person name="Hrdy I."/>
            <person name="Horvathova L."/>
            <person name="Zubacova Z."/>
            <person name="Dolezal P."/>
            <person name="Malik S.B."/>
            <person name="Logsdon J.M. Jr."/>
            <person name="Henze K."/>
            <person name="Gupta A."/>
            <person name="Wang C.C."/>
            <person name="Dunne R.L."/>
            <person name="Upcroft J.A."/>
            <person name="Upcroft P."/>
            <person name="White O."/>
            <person name="Salzberg S.L."/>
            <person name="Tang P."/>
            <person name="Chiu C.-H."/>
            <person name="Lee Y.-S."/>
            <person name="Embley T.M."/>
            <person name="Coombs G.H."/>
            <person name="Mottram J.C."/>
            <person name="Tachezy J."/>
            <person name="Fraser-Liggett C.M."/>
            <person name="Johnson P.J."/>
        </authorList>
    </citation>
    <scope>NUCLEOTIDE SEQUENCE [LARGE SCALE GENOMIC DNA]</scope>
    <source>
        <strain evidence="3">G3</strain>
    </source>
</reference>
<dbReference type="KEGG" id="tva:5463582"/>
<organism evidence="3 4">
    <name type="scientific">Trichomonas vaginalis (strain ATCC PRA-98 / G3)</name>
    <dbReference type="NCBI Taxonomy" id="412133"/>
    <lineage>
        <taxon>Eukaryota</taxon>
        <taxon>Metamonada</taxon>
        <taxon>Parabasalia</taxon>
        <taxon>Trichomonadida</taxon>
        <taxon>Trichomonadidae</taxon>
        <taxon>Trichomonas</taxon>
    </lineage>
</organism>
<keyword evidence="2" id="KW-0812">Transmembrane</keyword>
<gene>
    <name evidence="3" type="ORF">TVAG_305980</name>
</gene>
<evidence type="ECO:0000256" key="2">
    <source>
        <dbReference type="SAM" id="Phobius"/>
    </source>
</evidence>
<evidence type="ECO:0000313" key="4">
    <source>
        <dbReference type="Proteomes" id="UP000001542"/>
    </source>
</evidence>
<dbReference type="RefSeq" id="XP_001579064.1">
    <property type="nucleotide sequence ID" value="XM_001579014.1"/>
</dbReference>
<feature type="compositionally biased region" description="Low complexity" evidence="1">
    <location>
        <begin position="714"/>
        <end position="736"/>
    </location>
</feature>
<feature type="compositionally biased region" description="Basic and acidic residues" evidence="1">
    <location>
        <begin position="694"/>
        <end position="713"/>
    </location>
</feature>
<evidence type="ECO:0000313" key="3">
    <source>
        <dbReference type="EMBL" id="EAY18078.1"/>
    </source>
</evidence>
<name>A2DN90_TRIV3</name>
<feature type="compositionally biased region" description="Basic and acidic residues" evidence="1">
    <location>
        <begin position="569"/>
        <end position="579"/>
    </location>
</feature>
<sequence length="736" mass="85090">MFDKSNDCYKFVSPRVRHQTFYNYSIPAGKILCSSYSTVVAANTSIQVDYYYNTMYDSEPSHYDNPFAILETDNQQYYQLAKIYAKNSSEPFFIQLVLITTSLKESTHIFYSMFNTHLYLCKKFVSHQIVVPEKKINFTTRMNIVTFNGRGSSAPTTIMDWARGSQISENVIRKEYASLIYEQKINEVESIFDKEKLYMMPYKRGVYTKAEVEEFTKLNEPIFNITEFDPYDLSEDTKECIVNEIWNPKFANRDSGLKYTDSKVFTIKPGDCQCLYGNFVLDSKDDFIATIEYNDTMHYSAYDLHVRPNRIIKKYENPFSLTTEKPDERLSNLIKLECKSKTESCKIQAIGVLPPLQKRFFLTPMILESIFTTNISFSIEKEIIINQEEIQMFSITIHNKKKFNVKVSSNNDKINNYFAASDSNSSNETSFNTITIYPSYDMHKFILEEENFSNFQLTAKVKVEVSPVAESSEENTDQQDEIFEENLFLRLPTTGGGTTKQDVIEYNKKEEELERGHGKLILLISIAITTVLAIAIIIYVVIVAYREKKKNKDKEEMKEVVVTDDENEKENQENKDEQSGKSNNSSEESKEKKEKSDDASYSSKSSKEKSKESKDDKEGNEEEDKSEDMSKENKDDKEGKLDDKSKENDNSDHYSYSYSTKNRNQADDMSDDETGNYSYESSKASSKSSKGRRQRNEEKMKNDVSDSNSEEKSYSYSYSKSYSKSNSNSVSYTSIF</sequence>
<evidence type="ECO:0000256" key="1">
    <source>
        <dbReference type="SAM" id="MobiDB-lite"/>
    </source>
</evidence>
<keyword evidence="2" id="KW-0472">Membrane</keyword>
<dbReference type="InParanoid" id="A2DN90"/>
<dbReference type="STRING" id="5722.A2DN90"/>